<keyword evidence="2" id="KW-0808">Transferase</keyword>
<dbReference type="GO" id="GO:0016301">
    <property type="term" value="F:kinase activity"/>
    <property type="evidence" value="ECO:0007669"/>
    <property type="project" value="UniProtKB-KW"/>
</dbReference>
<dbReference type="AlphaFoldDB" id="A0A485N8E9"/>
<dbReference type="EMBL" id="CAAGRJ010011359">
    <property type="protein sequence ID" value="VFV28444.1"/>
    <property type="molecule type" value="Genomic_DNA"/>
</dbReference>
<sequence length="73" mass="7524">MSISPLESWLSIHLLPRVAAGGPGTVAPAQLYECPPSQVGEQAEQGVEGGLGCTLDAVQKCTEDSPAEDESSQ</sequence>
<accession>A0A485N8E9</accession>
<evidence type="ECO:0000313" key="3">
    <source>
        <dbReference type="Proteomes" id="UP000386466"/>
    </source>
</evidence>
<evidence type="ECO:0000256" key="1">
    <source>
        <dbReference type="SAM" id="SignalP"/>
    </source>
</evidence>
<name>A0A485N8E9_LYNPA</name>
<keyword evidence="1" id="KW-0732">Signal</keyword>
<feature type="chain" id="PRO_5019767007" evidence="1">
    <location>
        <begin position="22"/>
        <end position="73"/>
    </location>
</feature>
<gene>
    <name evidence="2" type="ORF">LYPA_23C011871</name>
</gene>
<protein>
    <submittedName>
        <fullName evidence="2">Aurora kinase a-interacting</fullName>
    </submittedName>
</protein>
<keyword evidence="2" id="KW-0418">Kinase</keyword>
<proteinExistence type="predicted"/>
<keyword evidence="3" id="KW-1185">Reference proteome</keyword>
<reference evidence="2 3" key="1">
    <citation type="submission" date="2019-01" db="EMBL/GenBank/DDBJ databases">
        <authorList>
            <person name="Alioto T."/>
            <person name="Alioto T."/>
        </authorList>
    </citation>
    <scope>NUCLEOTIDE SEQUENCE [LARGE SCALE GENOMIC DNA]</scope>
</reference>
<feature type="signal peptide" evidence="1">
    <location>
        <begin position="1"/>
        <end position="21"/>
    </location>
</feature>
<feature type="non-terminal residue" evidence="2">
    <location>
        <position position="73"/>
    </location>
</feature>
<organism evidence="2 3">
    <name type="scientific">Lynx pardinus</name>
    <name type="common">Iberian lynx</name>
    <name type="synonym">Felis pardina</name>
    <dbReference type="NCBI Taxonomy" id="191816"/>
    <lineage>
        <taxon>Eukaryota</taxon>
        <taxon>Metazoa</taxon>
        <taxon>Chordata</taxon>
        <taxon>Craniata</taxon>
        <taxon>Vertebrata</taxon>
        <taxon>Euteleostomi</taxon>
        <taxon>Mammalia</taxon>
        <taxon>Eutheria</taxon>
        <taxon>Laurasiatheria</taxon>
        <taxon>Carnivora</taxon>
        <taxon>Feliformia</taxon>
        <taxon>Felidae</taxon>
        <taxon>Felinae</taxon>
        <taxon>Lynx</taxon>
    </lineage>
</organism>
<dbReference type="Proteomes" id="UP000386466">
    <property type="component" value="Unassembled WGS sequence"/>
</dbReference>
<evidence type="ECO:0000313" key="2">
    <source>
        <dbReference type="EMBL" id="VFV28444.1"/>
    </source>
</evidence>